<keyword evidence="6 9" id="KW-0378">Hydrolase</keyword>
<dbReference type="PROSITE" id="PS00630">
    <property type="entry name" value="IMP_2"/>
    <property type="match status" value="1"/>
</dbReference>
<feature type="binding site" evidence="9">
    <location>
        <position position="95"/>
    </location>
    <ligand>
        <name>Mg(2+)</name>
        <dbReference type="ChEBI" id="CHEBI:18420"/>
        <label>1</label>
    </ligand>
</feature>
<comment type="similarity">
    <text evidence="2 9">Belongs to the inositol monophosphatase superfamily. CysQ family.</text>
</comment>
<dbReference type="NCBIfam" id="TIGR01331">
    <property type="entry name" value="bisphos_cysQ"/>
    <property type="match status" value="1"/>
</dbReference>
<dbReference type="Proteomes" id="UP000544872">
    <property type="component" value="Unassembled WGS sequence"/>
</dbReference>
<gene>
    <name evidence="9" type="primary">cysQ</name>
    <name evidence="11" type="ORF">FHS48_002372</name>
</gene>
<evidence type="ECO:0000256" key="7">
    <source>
        <dbReference type="ARBA" id="ARBA00022842"/>
    </source>
</evidence>
<dbReference type="SUPFAM" id="SSF56655">
    <property type="entry name" value="Carbohydrate phosphatase"/>
    <property type="match status" value="1"/>
</dbReference>
<dbReference type="GO" id="GO:0046854">
    <property type="term" value="P:phosphatidylinositol phosphate biosynthetic process"/>
    <property type="evidence" value="ECO:0007669"/>
    <property type="project" value="InterPro"/>
</dbReference>
<dbReference type="GO" id="GO:0050427">
    <property type="term" value="P:3'-phosphoadenosine 5'-phosphosulfate metabolic process"/>
    <property type="evidence" value="ECO:0007669"/>
    <property type="project" value="TreeGrafter"/>
</dbReference>
<feature type="binding site" evidence="9">
    <location>
        <position position="225"/>
    </location>
    <ligand>
        <name>Mg(2+)</name>
        <dbReference type="ChEBI" id="CHEBI:18420"/>
        <label>2</label>
    </ligand>
</feature>
<evidence type="ECO:0000256" key="5">
    <source>
        <dbReference type="ARBA" id="ARBA00022723"/>
    </source>
</evidence>
<comment type="function">
    <text evidence="9">Converts adenosine-3',5'-bisphosphate (PAP) to AMP.</text>
</comment>
<sequence length="267" mass="27698">MSAFTPTAATLSALTEALIPVVYEAGAAIMEIYASDFAVERKDDQSPVTAADAAGEKIIVAALSRLTPDLPVVAEEAAAAGDIPDVGTGPFWLVDPLDGTKEFVRRNGEFTVNIGLIVNGQPVLGLVQAPALGTLYAGWVAEDGSRASFRETSAGRGEIQCRVPGAEGLVVLSSRSHATSEALQAYLADKTVASITNAGSSLKFCRIAEGEADLYPRFGPTCEWDTAAAHAVLRAAGGSLTQVDGSPFLYGKGSGFRNPHFIARGAV</sequence>
<dbReference type="PANTHER" id="PTHR43028">
    <property type="entry name" value="3'(2'),5'-BISPHOSPHATE NUCLEOTIDASE 1"/>
    <property type="match status" value="1"/>
</dbReference>
<dbReference type="PANTHER" id="PTHR43028:SF5">
    <property type="entry name" value="3'(2'),5'-BISPHOSPHATE NUCLEOTIDASE 1"/>
    <property type="match status" value="1"/>
</dbReference>
<feature type="binding site" evidence="9">
    <location>
        <position position="95"/>
    </location>
    <ligand>
        <name>Mg(2+)</name>
        <dbReference type="ChEBI" id="CHEBI:18420"/>
        <label>2</label>
    </ligand>
</feature>
<dbReference type="GO" id="GO:0000103">
    <property type="term" value="P:sulfate assimilation"/>
    <property type="evidence" value="ECO:0007669"/>
    <property type="project" value="TreeGrafter"/>
</dbReference>
<feature type="binding site" evidence="9">
    <location>
        <position position="98"/>
    </location>
    <ligand>
        <name>Mg(2+)</name>
        <dbReference type="ChEBI" id="CHEBI:18420"/>
        <label>2</label>
    </ligand>
</feature>
<dbReference type="InterPro" id="IPR020550">
    <property type="entry name" value="Inositol_monophosphatase_CS"/>
</dbReference>
<dbReference type="Gene3D" id="3.40.190.80">
    <property type="match status" value="1"/>
</dbReference>
<dbReference type="GO" id="GO:0000287">
    <property type="term" value="F:magnesium ion binding"/>
    <property type="evidence" value="ECO:0007669"/>
    <property type="project" value="UniProtKB-UniRule"/>
</dbReference>
<dbReference type="GO" id="GO:0005886">
    <property type="term" value="C:plasma membrane"/>
    <property type="evidence" value="ECO:0007669"/>
    <property type="project" value="UniProtKB-SubCell"/>
</dbReference>
<evidence type="ECO:0000313" key="11">
    <source>
        <dbReference type="EMBL" id="MBB6210942.1"/>
    </source>
</evidence>
<feature type="binding site" evidence="10">
    <location>
        <position position="97"/>
    </location>
    <ligand>
        <name>Mg(2+)</name>
        <dbReference type="ChEBI" id="CHEBI:18420"/>
        <label>1</label>
        <note>catalytic</note>
    </ligand>
</feature>
<reference evidence="11 12" key="1">
    <citation type="submission" date="2020-08" db="EMBL/GenBank/DDBJ databases">
        <title>Genomic Encyclopedia of Type Strains, Phase IV (KMG-IV): sequencing the most valuable type-strain genomes for metagenomic binning, comparative biology and taxonomic classification.</title>
        <authorList>
            <person name="Goeker M."/>
        </authorList>
    </citation>
    <scope>NUCLEOTIDE SEQUENCE [LARGE SCALE GENOMIC DNA]</scope>
    <source>
        <strain evidence="11 12">DSM 11590</strain>
    </source>
</reference>
<name>A0A7W9ZHV8_NOVIT</name>
<comment type="catalytic activity">
    <reaction evidence="1 9">
        <text>adenosine 3',5'-bisphosphate + H2O = AMP + phosphate</text>
        <dbReference type="Rhea" id="RHEA:10040"/>
        <dbReference type="ChEBI" id="CHEBI:15377"/>
        <dbReference type="ChEBI" id="CHEBI:43474"/>
        <dbReference type="ChEBI" id="CHEBI:58343"/>
        <dbReference type="ChEBI" id="CHEBI:456215"/>
        <dbReference type="EC" id="3.1.3.7"/>
    </reaction>
</comment>
<dbReference type="EMBL" id="JACIIX010000008">
    <property type="protein sequence ID" value="MBB6210942.1"/>
    <property type="molecule type" value="Genomic_DNA"/>
</dbReference>
<feature type="binding site" evidence="10">
    <location>
        <position position="98"/>
    </location>
    <ligand>
        <name>Mg(2+)</name>
        <dbReference type="ChEBI" id="CHEBI:18420"/>
        <label>1</label>
        <note>catalytic</note>
    </ligand>
</feature>
<comment type="cofactor">
    <cofactor evidence="9 10">
        <name>Mg(2+)</name>
        <dbReference type="ChEBI" id="CHEBI:18420"/>
    </cofactor>
</comment>
<dbReference type="InterPro" id="IPR006240">
    <property type="entry name" value="CysQ"/>
</dbReference>
<dbReference type="Gene3D" id="3.30.540.10">
    <property type="entry name" value="Fructose-1,6-Bisphosphatase, subunit A, domain 1"/>
    <property type="match status" value="1"/>
</dbReference>
<evidence type="ECO:0000256" key="8">
    <source>
        <dbReference type="ARBA" id="ARBA00023136"/>
    </source>
</evidence>
<feature type="binding site" evidence="9">
    <location>
        <position position="225"/>
    </location>
    <ligand>
        <name>substrate</name>
    </ligand>
</feature>
<dbReference type="Pfam" id="PF00459">
    <property type="entry name" value="Inositol_P"/>
    <property type="match status" value="1"/>
</dbReference>
<evidence type="ECO:0000313" key="12">
    <source>
        <dbReference type="Proteomes" id="UP000544872"/>
    </source>
</evidence>
<dbReference type="AlphaFoldDB" id="A0A7W9ZHV8"/>
<feature type="binding site" evidence="10">
    <location>
        <position position="225"/>
    </location>
    <ligand>
        <name>Mg(2+)</name>
        <dbReference type="ChEBI" id="CHEBI:18420"/>
        <label>1</label>
        <note>catalytic</note>
    </ligand>
</feature>
<dbReference type="InterPro" id="IPR020583">
    <property type="entry name" value="Inositol_monoP_metal-BS"/>
</dbReference>
<evidence type="ECO:0000256" key="10">
    <source>
        <dbReference type="PIRSR" id="PIRSR600760-2"/>
    </source>
</evidence>
<dbReference type="InterPro" id="IPR000760">
    <property type="entry name" value="Inositol_monophosphatase-like"/>
</dbReference>
<feature type="binding site" evidence="9">
    <location>
        <position position="97"/>
    </location>
    <ligand>
        <name>Mg(2+)</name>
        <dbReference type="ChEBI" id="CHEBI:18420"/>
        <label>1</label>
    </ligand>
</feature>
<evidence type="ECO:0000256" key="9">
    <source>
        <dbReference type="HAMAP-Rule" id="MF_02095"/>
    </source>
</evidence>
<keyword evidence="4 9" id="KW-0997">Cell inner membrane</keyword>
<feature type="binding site" evidence="9">
    <location>
        <begin position="97"/>
        <end position="100"/>
    </location>
    <ligand>
        <name>substrate</name>
    </ligand>
</feature>
<dbReference type="GO" id="GO:0008441">
    <property type="term" value="F:3'(2'),5'-bisphosphate nucleotidase activity"/>
    <property type="evidence" value="ECO:0007669"/>
    <property type="project" value="UniProtKB-UniRule"/>
</dbReference>
<evidence type="ECO:0000256" key="1">
    <source>
        <dbReference type="ARBA" id="ARBA00001625"/>
    </source>
</evidence>
<keyword evidence="8 9" id="KW-0472">Membrane</keyword>
<dbReference type="PROSITE" id="PS00629">
    <property type="entry name" value="IMP_1"/>
    <property type="match status" value="1"/>
</dbReference>
<organism evidence="11 12">
    <name type="scientific">Novispirillum itersonii</name>
    <name type="common">Aquaspirillum itersonii</name>
    <dbReference type="NCBI Taxonomy" id="189"/>
    <lineage>
        <taxon>Bacteria</taxon>
        <taxon>Pseudomonadati</taxon>
        <taxon>Pseudomonadota</taxon>
        <taxon>Alphaproteobacteria</taxon>
        <taxon>Rhodospirillales</taxon>
        <taxon>Novispirillaceae</taxon>
        <taxon>Novispirillum</taxon>
    </lineage>
</organism>
<evidence type="ECO:0000256" key="2">
    <source>
        <dbReference type="ARBA" id="ARBA00005289"/>
    </source>
</evidence>
<feature type="binding site" evidence="10">
    <location>
        <position position="75"/>
    </location>
    <ligand>
        <name>Mg(2+)</name>
        <dbReference type="ChEBI" id="CHEBI:18420"/>
        <label>1</label>
        <note>catalytic</note>
    </ligand>
</feature>
<proteinExistence type="inferred from homology"/>
<keyword evidence="3 9" id="KW-1003">Cell membrane</keyword>
<protein>
    <recommendedName>
        <fullName evidence="9">3'(2'),5'-bisphosphate nucleotidase CysQ</fullName>
        <ecNumber evidence="9">3.1.3.7</ecNumber>
    </recommendedName>
    <alternativeName>
        <fullName evidence="9">3'(2'),5-bisphosphonucleoside 3'(2')-phosphohydrolase</fullName>
    </alternativeName>
    <alternativeName>
        <fullName evidence="9">3'-phosphoadenosine 5'-phosphate phosphatase</fullName>
        <shortName evidence="9">PAP phosphatase</shortName>
    </alternativeName>
</protein>
<feature type="binding site" evidence="9">
    <location>
        <position position="75"/>
    </location>
    <ligand>
        <name>substrate</name>
    </ligand>
</feature>
<comment type="subcellular location">
    <subcellularLocation>
        <location evidence="9">Cell inner membrane</location>
        <topology evidence="9">Peripheral membrane protein</topology>
        <orientation evidence="9">Cytoplasmic side</orientation>
    </subcellularLocation>
</comment>
<feature type="binding site" evidence="10">
    <location>
        <position position="95"/>
    </location>
    <ligand>
        <name>Mg(2+)</name>
        <dbReference type="ChEBI" id="CHEBI:18420"/>
        <label>1</label>
        <note>catalytic</note>
    </ligand>
</feature>
<keyword evidence="5 9" id="KW-0479">Metal-binding</keyword>
<dbReference type="EC" id="3.1.3.7" evidence="9"/>
<keyword evidence="7 9" id="KW-0460">Magnesium</keyword>
<evidence type="ECO:0000256" key="6">
    <source>
        <dbReference type="ARBA" id="ARBA00022801"/>
    </source>
</evidence>
<feature type="binding site" evidence="9">
    <location>
        <position position="75"/>
    </location>
    <ligand>
        <name>Mg(2+)</name>
        <dbReference type="ChEBI" id="CHEBI:18420"/>
        <label>1</label>
    </ligand>
</feature>
<dbReference type="InterPro" id="IPR050725">
    <property type="entry name" value="CysQ/Inositol_MonoPase"/>
</dbReference>
<accession>A0A7W9ZHV8</accession>
<dbReference type="RefSeq" id="WP_184263756.1">
    <property type="nucleotide sequence ID" value="NZ_JACIIX010000008.1"/>
</dbReference>
<evidence type="ECO:0000256" key="4">
    <source>
        <dbReference type="ARBA" id="ARBA00022519"/>
    </source>
</evidence>
<comment type="caution">
    <text evidence="11">The sequence shown here is derived from an EMBL/GenBank/DDBJ whole genome shotgun (WGS) entry which is preliminary data.</text>
</comment>
<dbReference type="PRINTS" id="PR00377">
    <property type="entry name" value="IMPHPHTASES"/>
</dbReference>
<dbReference type="HAMAP" id="MF_02095">
    <property type="entry name" value="CysQ"/>
    <property type="match status" value="1"/>
</dbReference>
<evidence type="ECO:0000256" key="3">
    <source>
        <dbReference type="ARBA" id="ARBA00022475"/>
    </source>
</evidence>
<dbReference type="CDD" id="cd01638">
    <property type="entry name" value="CysQ"/>
    <property type="match status" value="1"/>
</dbReference>
<keyword evidence="12" id="KW-1185">Reference proteome</keyword>